<accession>A0AAV7M6Q1</accession>
<comment type="caution">
    <text evidence="1">The sequence shown here is derived from an EMBL/GenBank/DDBJ whole genome shotgun (WGS) entry which is preliminary data.</text>
</comment>
<organism evidence="1 2">
    <name type="scientific">Pleurodeles waltl</name>
    <name type="common">Iberian ribbed newt</name>
    <dbReference type="NCBI Taxonomy" id="8319"/>
    <lineage>
        <taxon>Eukaryota</taxon>
        <taxon>Metazoa</taxon>
        <taxon>Chordata</taxon>
        <taxon>Craniata</taxon>
        <taxon>Vertebrata</taxon>
        <taxon>Euteleostomi</taxon>
        <taxon>Amphibia</taxon>
        <taxon>Batrachia</taxon>
        <taxon>Caudata</taxon>
        <taxon>Salamandroidea</taxon>
        <taxon>Salamandridae</taxon>
        <taxon>Pleurodelinae</taxon>
        <taxon>Pleurodeles</taxon>
    </lineage>
</organism>
<name>A0AAV7M6Q1_PLEWA</name>
<sequence length="79" mass="9123">MRALHLFLQLGETYNIRLLIFQHHYCAVIGPRRPLGPLPDVLLSQFPFSDSGRRVGLRRRTSRSSFAYLGYKQCSVLCK</sequence>
<protein>
    <submittedName>
        <fullName evidence="1">Uncharacterized protein</fullName>
    </submittedName>
</protein>
<dbReference type="EMBL" id="JANPWB010000014">
    <property type="protein sequence ID" value="KAJ1099481.1"/>
    <property type="molecule type" value="Genomic_DNA"/>
</dbReference>
<keyword evidence="2" id="KW-1185">Reference proteome</keyword>
<reference evidence="1" key="1">
    <citation type="journal article" date="2022" name="bioRxiv">
        <title>Sequencing and chromosome-scale assembly of the giantPleurodeles waltlgenome.</title>
        <authorList>
            <person name="Brown T."/>
            <person name="Elewa A."/>
            <person name="Iarovenko S."/>
            <person name="Subramanian E."/>
            <person name="Araus A.J."/>
            <person name="Petzold A."/>
            <person name="Susuki M."/>
            <person name="Suzuki K.-i.T."/>
            <person name="Hayashi T."/>
            <person name="Toyoda A."/>
            <person name="Oliveira C."/>
            <person name="Osipova E."/>
            <person name="Leigh N.D."/>
            <person name="Simon A."/>
            <person name="Yun M.H."/>
        </authorList>
    </citation>
    <scope>NUCLEOTIDE SEQUENCE</scope>
    <source>
        <strain evidence="1">20211129_DDA</strain>
        <tissue evidence="1">Liver</tissue>
    </source>
</reference>
<dbReference type="Proteomes" id="UP001066276">
    <property type="component" value="Chromosome 10"/>
</dbReference>
<evidence type="ECO:0000313" key="1">
    <source>
        <dbReference type="EMBL" id="KAJ1099481.1"/>
    </source>
</evidence>
<gene>
    <name evidence="1" type="ORF">NDU88_004582</name>
</gene>
<evidence type="ECO:0000313" key="2">
    <source>
        <dbReference type="Proteomes" id="UP001066276"/>
    </source>
</evidence>
<proteinExistence type="predicted"/>
<dbReference type="AlphaFoldDB" id="A0AAV7M6Q1"/>